<comment type="cofactor">
    <cofactor evidence="1">
        <name>pantetheine 4'-phosphate</name>
        <dbReference type="ChEBI" id="CHEBI:47942"/>
    </cofactor>
</comment>
<dbReference type="CDD" id="cd19531">
    <property type="entry name" value="LCL_NRPS-like"/>
    <property type="match status" value="1"/>
</dbReference>
<reference evidence="6 7" key="1">
    <citation type="submission" date="2021-02" db="EMBL/GenBank/DDBJ databases">
        <title>Actinophytocola xerophila sp. nov., isolated from soil of cotton cropping field.</title>
        <authorList>
            <person name="Huang R."/>
            <person name="Chen X."/>
            <person name="Ge X."/>
            <person name="Liu W."/>
        </authorList>
    </citation>
    <scope>NUCLEOTIDE SEQUENCE [LARGE SCALE GENOMIC DNA]</scope>
    <source>
        <strain evidence="6 7">S1-96</strain>
    </source>
</reference>
<evidence type="ECO:0000259" key="5">
    <source>
        <dbReference type="PROSITE" id="PS50075"/>
    </source>
</evidence>
<dbReference type="InterPro" id="IPR001031">
    <property type="entry name" value="Thioesterase"/>
</dbReference>
<dbReference type="SUPFAM" id="SSF53474">
    <property type="entry name" value="alpha/beta-Hydrolases"/>
    <property type="match status" value="1"/>
</dbReference>
<dbReference type="PROSITE" id="PS50075">
    <property type="entry name" value="CARRIER"/>
    <property type="match status" value="2"/>
</dbReference>
<gene>
    <name evidence="6" type="ORF">JT362_34755</name>
</gene>
<dbReference type="Gene3D" id="3.30.559.30">
    <property type="entry name" value="Nonribosomal peptide synthetase, condensation domain"/>
    <property type="match status" value="1"/>
</dbReference>
<evidence type="ECO:0000313" key="6">
    <source>
        <dbReference type="EMBL" id="MCT2588283.1"/>
    </source>
</evidence>
<dbReference type="PANTHER" id="PTHR45527">
    <property type="entry name" value="NONRIBOSOMAL PEPTIDE SYNTHETASE"/>
    <property type="match status" value="1"/>
</dbReference>
<dbReference type="InterPro" id="IPR006162">
    <property type="entry name" value="Ppantetheine_attach_site"/>
</dbReference>
<name>A0ABT2JK62_9PSEU</name>
<dbReference type="Pfam" id="PF00550">
    <property type="entry name" value="PP-binding"/>
    <property type="match status" value="2"/>
</dbReference>
<keyword evidence="6" id="KW-0378">Hydrolase</keyword>
<dbReference type="SMART" id="SM00823">
    <property type="entry name" value="PKS_PP"/>
    <property type="match status" value="2"/>
</dbReference>
<evidence type="ECO:0000313" key="7">
    <source>
        <dbReference type="Proteomes" id="UP001156441"/>
    </source>
</evidence>
<protein>
    <submittedName>
        <fullName evidence="6">Alpha/beta fold hydrolase</fullName>
    </submittedName>
</protein>
<dbReference type="Proteomes" id="UP001156441">
    <property type="component" value="Unassembled WGS sequence"/>
</dbReference>
<dbReference type="InterPro" id="IPR036736">
    <property type="entry name" value="ACP-like_sf"/>
</dbReference>
<evidence type="ECO:0000256" key="3">
    <source>
        <dbReference type="ARBA" id="ARBA00022553"/>
    </source>
</evidence>
<dbReference type="GO" id="GO:0016787">
    <property type="term" value="F:hydrolase activity"/>
    <property type="evidence" value="ECO:0007669"/>
    <property type="project" value="UniProtKB-KW"/>
</dbReference>
<feature type="region of interest" description="Disordered" evidence="4">
    <location>
        <begin position="429"/>
        <end position="479"/>
    </location>
</feature>
<feature type="domain" description="Carrier" evidence="5">
    <location>
        <begin position="475"/>
        <end position="550"/>
    </location>
</feature>
<keyword evidence="3" id="KW-0597">Phosphoprotein</keyword>
<evidence type="ECO:0000256" key="2">
    <source>
        <dbReference type="ARBA" id="ARBA00022450"/>
    </source>
</evidence>
<feature type="compositionally biased region" description="Basic and acidic residues" evidence="4">
    <location>
        <begin position="555"/>
        <end position="577"/>
    </location>
</feature>
<feature type="region of interest" description="Disordered" evidence="4">
    <location>
        <begin position="549"/>
        <end position="606"/>
    </location>
</feature>
<dbReference type="InterPro" id="IPR020806">
    <property type="entry name" value="PKS_PP-bd"/>
</dbReference>
<organism evidence="6 7">
    <name type="scientific">Actinophytocola gossypii</name>
    <dbReference type="NCBI Taxonomy" id="2812003"/>
    <lineage>
        <taxon>Bacteria</taxon>
        <taxon>Bacillati</taxon>
        <taxon>Actinomycetota</taxon>
        <taxon>Actinomycetes</taxon>
        <taxon>Pseudonocardiales</taxon>
        <taxon>Pseudonocardiaceae</taxon>
    </lineage>
</organism>
<dbReference type="PROSITE" id="PS00012">
    <property type="entry name" value="PHOSPHOPANTETHEINE"/>
    <property type="match status" value="1"/>
</dbReference>
<dbReference type="SUPFAM" id="SSF52777">
    <property type="entry name" value="CoA-dependent acyltransferases"/>
    <property type="match status" value="2"/>
</dbReference>
<dbReference type="SUPFAM" id="SSF47336">
    <property type="entry name" value="ACP-like"/>
    <property type="match status" value="2"/>
</dbReference>
<dbReference type="Gene3D" id="3.30.559.10">
    <property type="entry name" value="Chloramphenicol acetyltransferase-like domain"/>
    <property type="match status" value="1"/>
</dbReference>
<dbReference type="InterPro" id="IPR001242">
    <property type="entry name" value="Condensation_dom"/>
</dbReference>
<evidence type="ECO:0000256" key="1">
    <source>
        <dbReference type="ARBA" id="ARBA00001957"/>
    </source>
</evidence>
<comment type="caution">
    <text evidence="6">The sequence shown here is derived from an EMBL/GenBank/DDBJ whole genome shotgun (WGS) entry which is preliminary data.</text>
</comment>
<feature type="compositionally biased region" description="Basic and acidic residues" evidence="4">
    <location>
        <begin position="439"/>
        <end position="457"/>
    </location>
</feature>
<dbReference type="InterPro" id="IPR009081">
    <property type="entry name" value="PP-bd_ACP"/>
</dbReference>
<proteinExistence type="predicted"/>
<dbReference type="InterPro" id="IPR029058">
    <property type="entry name" value="AB_hydrolase_fold"/>
</dbReference>
<dbReference type="InterPro" id="IPR023213">
    <property type="entry name" value="CAT-like_dom_sf"/>
</dbReference>
<sequence>MAPVSVGQEALWFIEQVTPDTSQYLMTFPFRMVGVLDVAALERALDRLVARHGALRTSFVEQDDQVFQVVHDDVRVPLIVEDVAGGESGIRQRLTRETGRGFDLAAAPLFRATLLRCGEREQVLVLATHHIVFDGGSLEIVVDELAEFYADEVGGARAAEKEPTGEYTRFAIDERAWLDQEESREQLDFWRATLAGAPQLTLPTDRPRSLGSSVAGGDARFTIGQREFEAVRSLLAQERLTPFMFAHALHHLAVAYLTGQRDIVVGSPVSNRPDTMRDTVGYFVNMMPLRVDSSGDRTFRDLLRRVRGALLDAYENQGYPYAHLVSALATSEHGMRPDLFDTVLGVEYEASGTARWHGLGVTHLETDTSTTKFDLGVSVVWGERGFETDVAFRTALFDRSTIASFVEIYRSLAESAITHPDVELASLLPAGTAGSGGEQRVRRLVDRGDAPAPRRDEDDAVPGGPAPESPVPGREPKNSREKILAQLFAEVLDRETVGVDDNFFDLGGHSLLILRLVSRVRAALGLEFKIKTLFESPTVAGLAERLGSTVPDAPARSHGDAPSVRNERRIPVRRLVDRGSAPRSGADEPVPSGPAPESPAPGRAPKNSREEILAQLFAEVLGEETVGVDDNFFDLGGSSLLLGRLASRVRAVLGLDVAIQWLFESPTVADIADRLGSAMPDSLAPLLPLRAGGDLDPVFFLPPIGGLSWAYARFLPFVPKGRPVHGLQATRPTSDADRPATLRQVAESYLDLIADRTDRPLSLVGWSFGGVVAQEIAVLAQESGRAVHKLVLLDAVPAVPRTDRTDEPISPEDLEAITASIHGSVGSETGELTESLFDELLSTATHNLRLMTAHQSRHFTGHTISFETDETGPLRHRAGTTWADLSTGGATTHRLTCPHADVMDTPTVRHTGPIIADALTRPPR</sequence>
<evidence type="ECO:0000256" key="4">
    <source>
        <dbReference type="SAM" id="MobiDB-lite"/>
    </source>
</evidence>
<feature type="domain" description="Carrier" evidence="5">
    <location>
        <begin position="604"/>
        <end position="679"/>
    </location>
</feature>
<keyword evidence="2" id="KW-0596">Phosphopantetheine</keyword>
<dbReference type="RefSeq" id="WP_260196248.1">
    <property type="nucleotide sequence ID" value="NZ_JAFFZE010000037.1"/>
</dbReference>
<accession>A0ABT2JK62</accession>
<dbReference type="Pfam" id="PF00668">
    <property type="entry name" value="Condensation"/>
    <property type="match status" value="1"/>
</dbReference>
<dbReference type="Pfam" id="PF00975">
    <property type="entry name" value="Thioesterase"/>
    <property type="match status" value="1"/>
</dbReference>
<keyword evidence="7" id="KW-1185">Reference proteome</keyword>
<dbReference type="EMBL" id="JAFFZE010000037">
    <property type="protein sequence ID" value="MCT2588283.1"/>
    <property type="molecule type" value="Genomic_DNA"/>
</dbReference>
<dbReference type="PANTHER" id="PTHR45527:SF1">
    <property type="entry name" value="FATTY ACID SYNTHASE"/>
    <property type="match status" value="1"/>
</dbReference>
<dbReference type="Gene3D" id="3.40.50.1820">
    <property type="entry name" value="alpha/beta hydrolase"/>
    <property type="match status" value="2"/>
</dbReference>